<feature type="domain" description="DNA2/NAM7 helicase helicase" evidence="6">
    <location>
        <begin position="859"/>
        <end position="980"/>
    </location>
</feature>
<dbReference type="Proteomes" id="UP000647133">
    <property type="component" value="Unassembled WGS sequence"/>
</dbReference>
<dbReference type="Gene3D" id="3.40.50.300">
    <property type="entry name" value="P-loop containing nucleotide triphosphate hydrolases"/>
    <property type="match status" value="3"/>
</dbReference>
<evidence type="ECO:0000256" key="4">
    <source>
        <dbReference type="ARBA" id="ARBA00022806"/>
    </source>
</evidence>
<dbReference type="InterPro" id="IPR041679">
    <property type="entry name" value="DNA2/NAM7-like_C"/>
</dbReference>
<name>A0ABR9ANF9_9BACT</name>
<protein>
    <submittedName>
        <fullName evidence="8">DUF4011 domain-containing protein</fullName>
    </submittedName>
</protein>
<dbReference type="PANTHER" id="PTHR43788:SF8">
    <property type="entry name" value="DNA-BINDING PROTEIN SMUBP-2"/>
    <property type="match status" value="1"/>
</dbReference>
<evidence type="ECO:0000259" key="6">
    <source>
        <dbReference type="Pfam" id="PF13086"/>
    </source>
</evidence>
<dbReference type="InterPro" id="IPR050534">
    <property type="entry name" value="Coronavir_polyprotein_1ab"/>
</dbReference>
<evidence type="ECO:0000256" key="3">
    <source>
        <dbReference type="ARBA" id="ARBA00022801"/>
    </source>
</evidence>
<sequence length="1326" mass="155753">MIQDIFQVYMNRLMDLSARNRSIYLPKLITSQMIDLKELQFLKTDNPFDYVEELLGRKKTIPLISSEDARDSSINKISNRLKRLQLQVKLAEEESGEKNLYVAWPFVEGKLANDQLIRCPLLFFPVKLALEGREWQIKKKSGDQPFINKAFLLAYAQANQQVFKKEWWENALENFSKEPTPFRTELYQYLKKELSLNFTQELFENKLEEFKDTNRSTSEENWKTGILELKPYAILGQFSQKSSFLVRDYEELKSQYSAKDLEELFTDWFTQDKEDRSTYVEGNLFNTFPLDASQEEVLNFVREGGSCVVEGPPGTGKSQLICNLVTDFVSRGKKVLVVSQKRAALDVVNQRLREQGFGAFLALVHDFRADRNDLFKKLSSQISSLENYQELNRSLDAIQLERSFSQTVRAIENHSEFLEDYRHALFNTEECGAPIKELYISSSFDDEHLNLTQYYKYYHWGDLDEFLMDFKEYVYYYPKYESADSFWLHRVDFAEFTANAIHRFNENLDEIKDLKSTAENILSDLLYQPFDFPLMYQSYEQNKRLEELRGVISNEDIYLVLKRLMKYPKGDLDLLWLENKVDIVKKLLSEEGVEWSVLDVEVEHMYQKVLHFLQIKDSWWKSLSLKFYKKEFKEVWSLLKTNGLEDDKEGLMVLVKMLENRLNINHQYTLLERKEWVSLPQKPFDFTVFNHELHILTEAMKARFILEDLGVLTPYLIFEKVDHEQFRRILHEFIGINGLIEFKSQVWRNYFSDIQIKHLLTASDDEKLVKVQETITQDFTEMVALDRLKRKLRAIDKEVINKLIDEYPGRDFEGLRQIFLAGLRFGWIEHIEKKYPVLQQMSLHKVKDILEGFSLAVEEKLKLSRFITELRLRENTFKKLTYNRLNNLVTYRDLSHQVNKKKRIWSVKKLVEKFEEEVFKLVPCWLASPETVSALFPMNSRFDLVVFDESSQCFAERGLPAMLRGRQVVIAGDSQQLQPFDLYKVRLETEEEGIELESTSLLDLASNYFKKYSLEGHYRSRHLSLIEFSNKHFYEGQLTMLPEMTSMNQEQQAYQWIKVDGVWDKQTNQVEAEKVLEILNFLKDQEKPLSVGVITFNYFQMELINDKVVENKALKNLKIKIKNIENVQGDEFDIIIFSIGYAKNKAGKFSANFGLLSKEGGANRLNVAVTRARRKVIVVSSIDHSDFKNSHLINPGVKVLRDYLEYAEKVSKGESISIEEKTAGGFEASWYLKDKLIGTYGNHKVKDSSVSRMMDLELLEGDQYIGAILTDDNRLFAAKTAKEAFVYHPQLLKEKGWNVSFVFSRQHWMDREDLLQTKIKLEKEKE</sequence>
<evidence type="ECO:0000256" key="2">
    <source>
        <dbReference type="ARBA" id="ARBA00022741"/>
    </source>
</evidence>
<dbReference type="InterPro" id="IPR047187">
    <property type="entry name" value="SF1_C_Upf1"/>
</dbReference>
<keyword evidence="3" id="KW-0378">Hydrolase</keyword>
<proteinExistence type="inferred from homology"/>
<accession>A0ABR9ANF9</accession>
<dbReference type="Pfam" id="PF13195">
    <property type="entry name" value="DUF4011"/>
    <property type="match status" value="1"/>
</dbReference>
<feature type="domain" description="DNA2/NAM7 helicase helicase" evidence="6">
    <location>
        <begin position="290"/>
        <end position="356"/>
    </location>
</feature>
<evidence type="ECO:0000256" key="5">
    <source>
        <dbReference type="ARBA" id="ARBA00022840"/>
    </source>
</evidence>
<dbReference type="PANTHER" id="PTHR43788">
    <property type="entry name" value="DNA2/NAM7 HELICASE FAMILY MEMBER"/>
    <property type="match status" value="1"/>
</dbReference>
<keyword evidence="2" id="KW-0547">Nucleotide-binding</keyword>
<evidence type="ECO:0000259" key="7">
    <source>
        <dbReference type="Pfam" id="PF13087"/>
    </source>
</evidence>
<keyword evidence="9" id="KW-1185">Reference proteome</keyword>
<keyword evidence="5" id="KW-0067">ATP-binding</keyword>
<dbReference type="InterPro" id="IPR041677">
    <property type="entry name" value="DNA2/NAM7_AAA_11"/>
</dbReference>
<dbReference type="Pfam" id="PF13086">
    <property type="entry name" value="AAA_11"/>
    <property type="match status" value="2"/>
</dbReference>
<dbReference type="EMBL" id="JACYTQ010000006">
    <property type="protein sequence ID" value="MBD8490333.1"/>
    <property type="molecule type" value="Genomic_DNA"/>
</dbReference>
<evidence type="ECO:0000313" key="9">
    <source>
        <dbReference type="Proteomes" id="UP000647133"/>
    </source>
</evidence>
<feature type="domain" description="DNA2/NAM7 helicase-like C-terminal" evidence="7">
    <location>
        <begin position="1004"/>
        <end position="1181"/>
    </location>
</feature>
<dbReference type="SUPFAM" id="SSF52540">
    <property type="entry name" value="P-loop containing nucleoside triphosphate hydrolases"/>
    <property type="match status" value="1"/>
</dbReference>
<dbReference type="RefSeq" id="WP_192011207.1">
    <property type="nucleotide sequence ID" value="NZ_JACYTQ010000006.1"/>
</dbReference>
<comment type="caution">
    <text evidence="8">The sequence shown here is derived from an EMBL/GenBank/DDBJ whole genome shotgun (WGS) entry which is preliminary data.</text>
</comment>
<dbReference type="CDD" id="cd18808">
    <property type="entry name" value="SF1_C_Upf1"/>
    <property type="match status" value="1"/>
</dbReference>
<keyword evidence="4" id="KW-0347">Helicase</keyword>
<evidence type="ECO:0000313" key="8">
    <source>
        <dbReference type="EMBL" id="MBD8490333.1"/>
    </source>
</evidence>
<evidence type="ECO:0000256" key="1">
    <source>
        <dbReference type="ARBA" id="ARBA00007913"/>
    </source>
</evidence>
<dbReference type="Pfam" id="PF13087">
    <property type="entry name" value="AAA_12"/>
    <property type="match status" value="1"/>
</dbReference>
<organism evidence="8 9">
    <name type="scientific">Echinicola arenosa</name>
    <dbReference type="NCBI Taxonomy" id="2774144"/>
    <lineage>
        <taxon>Bacteria</taxon>
        <taxon>Pseudomonadati</taxon>
        <taxon>Bacteroidota</taxon>
        <taxon>Cytophagia</taxon>
        <taxon>Cytophagales</taxon>
        <taxon>Cyclobacteriaceae</taxon>
        <taxon>Echinicola</taxon>
    </lineage>
</organism>
<dbReference type="CDD" id="cd01120">
    <property type="entry name" value="RecA-like_superfamily"/>
    <property type="match status" value="1"/>
</dbReference>
<gene>
    <name evidence="8" type="ORF">IFO69_16395</name>
</gene>
<dbReference type="InterPro" id="IPR027417">
    <property type="entry name" value="P-loop_NTPase"/>
</dbReference>
<reference evidence="8 9" key="1">
    <citation type="submission" date="2020-09" db="EMBL/GenBank/DDBJ databases">
        <title>Echinicola sp. CAU 1574 isolated from sand of Sido Beach.</title>
        <authorList>
            <person name="Kim W."/>
        </authorList>
    </citation>
    <scope>NUCLEOTIDE SEQUENCE [LARGE SCALE GENOMIC DNA]</scope>
    <source>
        <strain evidence="8 9">CAU 1574</strain>
    </source>
</reference>
<dbReference type="InterPro" id="IPR025103">
    <property type="entry name" value="DUF4011"/>
</dbReference>
<comment type="similarity">
    <text evidence="1">Belongs to the DNA2/NAM7 helicase family.</text>
</comment>